<evidence type="ECO:0000313" key="2">
    <source>
        <dbReference type="WBParaSite" id="ES5_v2.g26352.t1"/>
    </source>
</evidence>
<sequence length="154" mass="17569">MGKLEQFSFINSFEEYQLSVSYYMENMTKIFALCNEFQTLSTCINDAKAEGCINNNNFKAVKTTWNNNSAQYAADYHVMSYMCGEGLKVLNPSYECLKMLPDNSVQCRVHSHDCTIREKEISCFSIAANASCGYNARTYVTNMLQIYLCQTLPE</sequence>
<dbReference type="WBParaSite" id="ES5_v2.g26352.t1">
    <property type="protein sequence ID" value="ES5_v2.g26352.t1"/>
    <property type="gene ID" value="ES5_v2.g26352"/>
</dbReference>
<dbReference type="Proteomes" id="UP000887579">
    <property type="component" value="Unplaced"/>
</dbReference>
<proteinExistence type="predicted"/>
<name>A0AC34G9E6_9BILA</name>
<accession>A0AC34G9E6</accession>
<evidence type="ECO:0000313" key="1">
    <source>
        <dbReference type="Proteomes" id="UP000887579"/>
    </source>
</evidence>
<reference evidence="2" key="1">
    <citation type="submission" date="2022-11" db="UniProtKB">
        <authorList>
            <consortium name="WormBaseParasite"/>
        </authorList>
    </citation>
    <scope>IDENTIFICATION</scope>
</reference>
<organism evidence="1 2">
    <name type="scientific">Panagrolaimus sp. ES5</name>
    <dbReference type="NCBI Taxonomy" id="591445"/>
    <lineage>
        <taxon>Eukaryota</taxon>
        <taxon>Metazoa</taxon>
        <taxon>Ecdysozoa</taxon>
        <taxon>Nematoda</taxon>
        <taxon>Chromadorea</taxon>
        <taxon>Rhabditida</taxon>
        <taxon>Tylenchina</taxon>
        <taxon>Panagrolaimomorpha</taxon>
        <taxon>Panagrolaimoidea</taxon>
        <taxon>Panagrolaimidae</taxon>
        <taxon>Panagrolaimus</taxon>
    </lineage>
</organism>
<protein>
    <submittedName>
        <fullName evidence="2">DUF19 domain-containing protein</fullName>
    </submittedName>
</protein>